<keyword evidence="3" id="KW-1185">Reference proteome</keyword>
<dbReference type="InterPro" id="IPR046162">
    <property type="entry name" value="DUF6164"/>
</dbReference>
<keyword evidence="1" id="KW-1133">Transmembrane helix</keyword>
<evidence type="ECO:0000313" key="3">
    <source>
        <dbReference type="Proteomes" id="UP000781710"/>
    </source>
</evidence>
<dbReference type="Proteomes" id="UP000781710">
    <property type="component" value="Unassembled WGS sequence"/>
</dbReference>
<evidence type="ECO:0000313" key="2">
    <source>
        <dbReference type="EMBL" id="KAF1723397.1"/>
    </source>
</evidence>
<dbReference type="RefSeq" id="WP_162338849.1">
    <property type="nucleotide sequence ID" value="NZ_JBHSRQ010000016.1"/>
</dbReference>
<sequence length="120" mass="13313">MAKLFLNLRNVPGDEADEVRDLLRANAIDFYETQPSPWGISAGGLWIEDADQLARAKTLMADYQASRRDQARARQAADEREGRAETFMGQLQARPAYVIGVLAAMVAIIVLTLALPWLLL</sequence>
<gene>
    <name evidence="2" type="ORF">CSC78_15920</name>
</gene>
<organism evidence="2 3">
    <name type="scientific">Pseudoxanthomonas japonensis</name>
    <dbReference type="NCBI Taxonomy" id="69284"/>
    <lineage>
        <taxon>Bacteria</taxon>
        <taxon>Pseudomonadati</taxon>
        <taxon>Pseudomonadota</taxon>
        <taxon>Gammaproteobacteria</taxon>
        <taxon>Lysobacterales</taxon>
        <taxon>Lysobacteraceae</taxon>
        <taxon>Pseudoxanthomonas</taxon>
    </lineage>
</organism>
<protein>
    <recommendedName>
        <fullName evidence="4">Transmembrane protein</fullName>
    </recommendedName>
</protein>
<reference evidence="2 3" key="1">
    <citation type="submission" date="2017-10" db="EMBL/GenBank/DDBJ databases">
        <title>Whole genome sequencing of members of genus Pseudoxanthomonas.</title>
        <authorList>
            <person name="Kumar S."/>
            <person name="Bansal K."/>
            <person name="Kaur A."/>
            <person name="Patil P."/>
            <person name="Sharma S."/>
            <person name="Patil P.B."/>
        </authorList>
    </citation>
    <scope>NUCLEOTIDE SEQUENCE [LARGE SCALE GENOMIC DNA]</scope>
    <source>
        <strain evidence="2 3">DSM 17109</strain>
    </source>
</reference>
<name>A0ABQ6ZDK9_9GAMM</name>
<comment type="caution">
    <text evidence="2">The sequence shown here is derived from an EMBL/GenBank/DDBJ whole genome shotgun (WGS) entry which is preliminary data.</text>
</comment>
<dbReference type="EMBL" id="PDWW01000028">
    <property type="protein sequence ID" value="KAF1723397.1"/>
    <property type="molecule type" value="Genomic_DNA"/>
</dbReference>
<evidence type="ECO:0000256" key="1">
    <source>
        <dbReference type="SAM" id="Phobius"/>
    </source>
</evidence>
<proteinExistence type="predicted"/>
<keyword evidence="1" id="KW-0472">Membrane</keyword>
<dbReference type="Pfam" id="PF19661">
    <property type="entry name" value="DUF6164"/>
    <property type="match status" value="1"/>
</dbReference>
<keyword evidence="1" id="KW-0812">Transmembrane</keyword>
<feature type="transmembrane region" description="Helical" evidence="1">
    <location>
        <begin position="96"/>
        <end position="119"/>
    </location>
</feature>
<evidence type="ECO:0008006" key="4">
    <source>
        <dbReference type="Google" id="ProtNLM"/>
    </source>
</evidence>
<accession>A0ABQ6ZDK9</accession>